<dbReference type="Pfam" id="PF01478">
    <property type="entry name" value="Peptidase_A24"/>
    <property type="match status" value="1"/>
</dbReference>
<sequence length="179" mass="18790">MLDSPFMAPNVSAFGAVTLVVVAAACDWQSRRIPNRLVGSAWLAALAMQIWAHGWLDGSAAWALGWLTGLAMFLPFYLLRGMAAGDVKLMMAVGAWIGAHQAFDVAIATFVLGGVWSIGLSLLHGNAVQLFRNTRAIVGQWGPRRYDAPAPGRAAASVGAIPYGLAIALGTIGVLFAQA</sequence>
<dbReference type="RefSeq" id="WP_150564067.1">
    <property type="nucleotide sequence ID" value="NZ_CABPSL010000014.1"/>
</dbReference>
<proteinExistence type="predicted"/>
<dbReference type="AlphaFoldDB" id="A0A5E4WRV8"/>
<dbReference type="GO" id="GO:0004190">
    <property type="term" value="F:aspartic-type endopeptidase activity"/>
    <property type="evidence" value="ECO:0007669"/>
    <property type="project" value="InterPro"/>
</dbReference>
<gene>
    <name evidence="3" type="ORF">PCE31106_03372</name>
</gene>
<dbReference type="GO" id="GO:0016020">
    <property type="term" value="C:membrane"/>
    <property type="evidence" value="ECO:0007669"/>
    <property type="project" value="InterPro"/>
</dbReference>
<feature type="domain" description="Prepilin type IV endopeptidase peptidase" evidence="2">
    <location>
        <begin position="17"/>
        <end position="118"/>
    </location>
</feature>
<reference evidence="3 4" key="1">
    <citation type="submission" date="2019-08" db="EMBL/GenBank/DDBJ databases">
        <authorList>
            <person name="Peeters C."/>
        </authorList>
    </citation>
    <scope>NUCLEOTIDE SEQUENCE [LARGE SCALE GENOMIC DNA]</scope>
    <source>
        <strain evidence="3 4">LMG 31106</strain>
    </source>
</reference>
<evidence type="ECO:0000256" key="1">
    <source>
        <dbReference type="SAM" id="Phobius"/>
    </source>
</evidence>
<feature type="transmembrane region" description="Helical" evidence="1">
    <location>
        <begin position="154"/>
        <end position="177"/>
    </location>
</feature>
<dbReference type="EMBL" id="CABPSL010000014">
    <property type="protein sequence ID" value="VVE25736.1"/>
    <property type="molecule type" value="Genomic_DNA"/>
</dbReference>
<feature type="transmembrane region" description="Helical" evidence="1">
    <location>
        <begin position="6"/>
        <end position="25"/>
    </location>
</feature>
<feature type="transmembrane region" description="Helical" evidence="1">
    <location>
        <begin position="37"/>
        <end position="54"/>
    </location>
</feature>
<evidence type="ECO:0000259" key="2">
    <source>
        <dbReference type="Pfam" id="PF01478"/>
    </source>
</evidence>
<protein>
    <submittedName>
        <fullName evidence="3">Peptidase A24A prepilin type IV</fullName>
    </submittedName>
</protein>
<name>A0A5E4WRV8_9BURK</name>
<dbReference type="InterPro" id="IPR000045">
    <property type="entry name" value="Prepilin_IV_endopep_pep"/>
</dbReference>
<feature type="transmembrane region" description="Helical" evidence="1">
    <location>
        <begin position="60"/>
        <end position="79"/>
    </location>
</feature>
<evidence type="ECO:0000313" key="4">
    <source>
        <dbReference type="Proteomes" id="UP000384354"/>
    </source>
</evidence>
<keyword evidence="1" id="KW-0812">Transmembrane</keyword>
<dbReference type="OrthoDB" id="5508079at2"/>
<organism evidence="3 4">
    <name type="scientific">Pandoraea cepalis</name>
    <dbReference type="NCBI Taxonomy" id="2508294"/>
    <lineage>
        <taxon>Bacteria</taxon>
        <taxon>Pseudomonadati</taxon>
        <taxon>Pseudomonadota</taxon>
        <taxon>Betaproteobacteria</taxon>
        <taxon>Burkholderiales</taxon>
        <taxon>Burkholderiaceae</taxon>
        <taxon>Pandoraea</taxon>
    </lineage>
</organism>
<dbReference type="Gene3D" id="1.20.120.1220">
    <property type="match status" value="1"/>
</dbReference>
<keyword evidence="1" id="KW-1133">Transmembrane helix</keyword>
<feature type="transmembrane region" description="Helical" evidence="1">
    <location>
        <begin position="91"/>
        <end position="116"/>
    </location>
</feature>
<accession>A0A5E4WRV8</accession>
<keyword evidence="1" id="KW-0472">Membrane</keyword>
<evidence type="ECO:0000313" key="3">
    <source>
        <dbReference type="EMBL" id="VVE25736.1"/>
    </source>
</evidence>
<dbReference type="Proteomes" id="UP000384354">
    <property type="component" value="Unassembled WGS sequence"/>
</dbReference>